<dbReference type="PANTHER" id="PTHR43022:SF1">
    <property type="entry name" value="PROTEIN SMF"/>
    <property type="match status" value="1"/>
</dbReference>
<dbReference type="Gene3D" id="3.40.50.450">
    <property type="match status" value="1"/>
</dbReference>
<dbReference type="SUPFAM" id="SSF102405">
    <property type="entry name" value="MCP/YpsA-like"/>
    <property type="match status" value="1"/>
</dbReference>
<comment type="caution">
    <text evidence="3">The sequence shown here is derived from an EMBL/GenBank/DDBJ whole genome shotgun (WGS) entry which is preliminary data.</text>
</comment>
<dbReference type="InterPro" id="IPR057666">
    <property type="entry name" value="DrpA_SLOG"/>
</dbReference>
<proteinExistence type="inferred from homology"/>
<comment type="similarity">
    <text evidence="1">Belongs to the DprA/Smf family.</text>
</comment>
<dbReference type="NCBIfam" id="TIGR00732">
    <property type="entry name" value="dprA"/>
    <property type="match status" value="1"/>
</dbReference>
<feature type="domain" description="Smf/DprA SLOG" evidence="2">
    <location>
        <begin position="78"/>
        <end position="288"/>
    </location>
</feature>
<evidence type="ECO:0000313" key="3">
    <source>
        <dbReference type="EMBL" id="GAA0331723.1"/>
    </source>
</evidence>
<name>A0ABN0WBH9_9BACI</name>
<gene>
    <name evidence="3" type="primary">dprA</name>
    <name evidence="3" type="ORF">GCM10008967_22920</name>
</gene>
<dbReference type="PANTHER" id="PTHR43022">
    <property type="entry name" value="PROTEIN SMF"/>
    <property type="match status" value="1"/>
</dbReference>
<dbReference type="InterPro" id="IPR003488">
    <property type="entry name" value="DprA"/>
</dbReference>
<evidence type="ECO:0000256" key="1">
    <source>
        <dbReference type="ARBA" id="ARBA00006525"/>
    </source>
</evidence>
<dbReference type="RefSeq" id="WP_343799187.1">
    <property type="nucleotide sequence ID" value="NZ_BAAADJ010000022.1"/>
</dbReference>
<accession>A0ABN0WBH9</accession>
<evidence type="ECO:0000313" key="4">
    <source>
        <dbReference type="Proteomes" id="UP001500782"/>
    </source>
</evidence>
<evidence type="ECO:0000259" key="2">
    <source>
        <dbReference type="Pfam" id="PF02481"/>
    </source>
</evidence>
<sequence>MKILSQQLIALQHSKHMTPYKLRKLVAIHEKYFPNESLLTVINKLDLKPKVLEQITQEVHNFFAQNLIQSYQNQQISITTIYEPEYPTLLKEIHDRPSVIYQKGRLKLHNHNRKRLAIVGSRTPTPYGIDVLKYLIPPLIEAGFTIVSGLAKGIDSAAHQIAIHSGGETVAVLGNGLHRVYPAENKKLADKIGSEHLLVSEYPPATSPQKWHFPERNRIISGITVGTLVVEGKAKSGSLITAYCALEQGREVFAVPGNIQEINSKGPHQLIKEGAKLVTCPEDILEELIPIV</sequence>
<dbReference type="EMBL" id="BAAADJ010000022">
    <property type="protein sequence ID" value="GAA0331723.1"/>
    <property type="molecule type" value="Genomic_DNA"/>
</dbReference>
<reference evidence="3 4" key="1">
    <citation type="journal article" date="2019" name="Int. J. Syst. Evol. Microbiol.">
        <title>The Global Catalogue of Microorganisms (GCM) 10K type strain sequencing project: providing services to taxonomists for standard genome sequencing and annotation.</title>
        <authorList>
            <consortium name="The Broad Institute Genomics Platform"/>
            <consortium name="The Broad Institute Genome Sequencing Center for Infectious Disease"/>
            <person name="Wu L."/>
            <person name="Ma J."/>
        </authorList>
    </citation>
    <scope>NUCLEOTIDE SEQUENCE [LARGE SCALE GENOMIC DNA]</scope>
    <source>
        <strain evidence="3 4">JCM 9731</strain>
    </source>
</reference>
<organism evidence="3 4">
    <name type="scientific">Bacillus carboniphilus</name>
    <dbReference type="NCBI Taxonomy" id="86663"/>
    <lineage>
        <taxon>Bacteria</taxon>
        <taxon>Bacillati</taxon>
        <taxon>Bacillota</taxon>
        <taxon>Bacilli</taxon>
        <taxon>Bacillales</taxon>
        <taxon>Bacillaceae</taxon>
        <taxon>Bacillus</taxon>
    </lineage>
</organism>
<dbReference type="Pfam" id="PF02481">
    <property type="entry name" value="DNA_processg_A"/>
    <property type="match status" value="1"/>
</dbReference>
<keyword evidence="4" id="KW-1185">Reference proteome</keyword>
<protein>
    <submittedName>
        <fullName evidence="3">DNA-processing protein DprA</fullName>
    </submittedName>
</protein>
<dbReference type="Proteomes" id="UP001500782">
    <property type="component" value="Unassembled WGS sequence"/>
</dbReference>